<dbReference type="PANTHER" id="PTHR10642:SF26">
    <property type="entry name" value="RIBONUCLEASE H1"/>
    <property type="match status" value="1"/>
</dbReference>
<evidence type="ECO:0000256" key="7">
    <source>
        <dbReference type="ARBA" id="ARBA00022759"/>
    </source>
</evidence>
<keyword evidence="10" id="KW-0963">Cytoplasm</keyword>
<evidence type="ECO:0000256" key="3">
    <source>
        <dbReference type="ARBA" id="ARBA00011245"/>
    </source>
</evidence>
<evidence type="ECO:0000256" key="4">
    <source>
        <dbReference type="ARBA" id="ARBA00012180"/>
    </source>
</evidence>
<dbReference type="EMBL" id="JACIFD010000001">
    <property type="protein sequence ID" value="MBB4070771.1"/>
    <property type="molecule type" value="Genomic_DNA"/>
</dbReference>
<dbReference type="InterPro" id="IPR036397">
    <property type="entry name" value="RNaseH_sf"/>
</dbReference>
<dbReference type="PROSITE" id="PS50879">
    <property type="entry name" value="RNASE_H_1"/>
    <property type="match status" value="1"/>
</dbReference>
<dbReference type="HAMAP" id="MF_00042">
    <property type="entry name" value="RNase_H"/>
    <property type="match status" value="1"/>
</dbReference>
<keyword evidence="8 10" id="KW-0378">Hydrolase</keyword>
<dbReference type="CDD" id="cd09278">
    <property type="entry name" value="RNase_HI_prokaryote_like"/>
    <property type="match status" value="1"/>
</dbReference>
<keyword evidence="6 10" id="KW-0479">Metal-binding</keyword>
<dbReference type="EC" id="3.1.26.4" evidence="4 10"/>
<feature type="domain" description="RNase H type-1" evidence="12">
    <location>
        <begin position="1"/>
        <end position="139"/>
    </location>
</feature>
<dbReference type="InterPro" id="IPR022892">
    <property type="entry name" value="RNaseHI"/>
</dbReference>
<evidence type="ECO:0000256" key="8">
    <source>
        <dbReference type="ARBA" id="ARBA00022801"/>
    </source>
</evidence>
<dbReference type="InterPro" id="IPR002156">
    <property type="entry name" value="RNaseH_domain"/>
</dbReference>
<dbReference type="Proteomes" id="UP000571183">
    <property type="component" value="Unassembled WGS sequence"/>
</dbReference>
<feature type="coiled-coil region" evidence="11">
    <location>
        <begin position="171"/>
        <end position="205"/>
    </location>
</feature>
<keyword evidence="11" id="KW-0175">Coiled coil</keyword>
<comment type="cofactor">
    <cofactor evidence="10">
        <name>Mg(2+)</name>
        <dbReference type="ChEBI" id="CHEBI:18420"/>
    </cofactor>
    <text evidence="10">Binds 1 Mg(2+) ion per subunit. May bind a second metal ion at a regulatory site, or after substrate binding.</text>
</comment>
<comment type="subunit">
    <text evidence="3 10">Monomer.</text>
</comment>
<evidence type="ECO:0000256" key="6">
    <source>
        <dbReference type="ARBA" id="ARBA00022723"/>
    </source>
</evidence>
<dbReference type="Pfam" id="PF00075">
    <property type="entry name" value="RNase_H"/>
    <property type="match status" value="1"/>
</dbReference>
<evidence type="ECO:0000313" key="14">
    <source>
        <dbReference type="Proteomes" id="UP000571183"/>
    </source>
</evidence>
<dbReference type="SUPFAM" id="SSF53098">
    <property type="entry name" value="Ribonuclease H-like"/>
    <property type="match status" value="1"/>
</dbReference>
<evidence type="ECO:0000256" key="11">
    <source>
        <dbReference type="SAM" id="Coils"/>
    </source>
</evidence>
<feature type="binding site" evidence="10">
    <location>
        <position position="67"/>
    </location>
    <ligand>
        <name>Mg(2+)</name>
        <dbReference type="ChEBI" id="CHEBI:18420"/>
        <label>1</label>
    </ligand>
</feature>
<evidence type="ECO:0000256" key="10">
    <source>
        <dbReference type="HAMAP-Rule" id="MF_00042"/>
    </source>
</evidence>
<protein>
    <recommendedName>
        <fullName evidence="4 10">Ribonuclease H</fullName>
        <shortName evidence="10">RNase H</shortName>
        <ecNumber evidence="4 10">3.1.26.4</ecNumber>
    </recommendedName>
</protein>
<feature type="binding site" evidence="10">
    <location>
        <position position="9"/>
    </location>
    <ligand>
        <name>Mg(2+)</name>
        <dbReference type="ChEBI" id="CHEBI:18420"/>
        <label>1</label>
    </ligand>
</feature>
<reference evidence="13" key="1">
    <citation type="submission" date="2020-08" db="EMBL/GenBank/DDBJ databases">
        <title>Sequencing the genomes of 1000 actinobacteria strains.</title>
        <authorList>
            <person name="Klenk H.-P."/>
        </authorList>
    </citation>
    <scope>NUCLEOTIDE SEQUENCE [LARGE SCALE GENOMIC DNA]</scope>
    <source>
        <strain evidence="13">DSM 27064</strain>
    </source>
</reference>
<evidence type="ECO:0000256" key="1">
    <source>
        <dbReference type="ARBA" id="ARBA00000077"/>
    </source>
</evidence>
<dbReference type="Gene3D" id="3.30.420.10">
    <property type="entry name" value="Ribonuclease H-like superfamily/Ribonuclease H"/>
    <property type="match status" value="1"/>
</dbReference>
<keyword evidence="14" id="KW-1185">Reference proteome</keyword>
<keyword evidence="7 10" id="KW-0255">Endonuclease</keyword>
<proteinExistence type="inferred from homology"/>
<keyword evidence="5 10" id="KW-0540">Nuclease</keyword>
<comment type="caution">
    <text evidence="13">The sequence shown here is derived from an EMBL/GenBank/DDBJ whole genome shotgun (WGS) entry which is preliminary data.</text>
</comment>
<comment type="subcellular location">
    <subcellularLocation>
        <location evidence="10">Cytoplasm</location>
    </subcellularLocation>
</comment>
<evidence type="ECO:0000256" key="9">
    <source>
        <dbReference type="ARBA" id="ARBA00022842"/>
    </source>
</evidence>
<dbReference type="PANTHER" id="PTHR10642">
    <property type="entry name" value="RIBONUCLEASE H1"/>
    <property type="match status" value="1"/>
</dbReference>
<organism evidence="13 14">
    <name type="scientific">Canibacter oris</name>
    <dbReference type="NCBI Taxonomy" id="1365628"/>
    <lineage>
        <taxon>Bacteria</taxon>
        <taxon>Bacillati</taxon>
        <taxon>Actinomycetota</taxon>
        <taxon>Actinomycetes</taxon>
        <taxon>Micrococcales</taxon>
        <taxon>Microbacteriaceae</taxon>
        <taxon>Canibacter</taxon>
    </lineage>
</organism>
<comment type="similarity">
    <text evidence="2 10">Belongs to the RNase H family.</text>
</comment>
<evidence type="ECO:0000259" key="12">
    <source>
        <dbReference type="PROSITE" id="PS50879"/>
    </source>
</evidence>
<feature type="binding site" evidence="10">
    <location>
        <position position="9"/>
    </location>
    <ligand>
        <name>Mg(2+)</name>
        <dbReference type="ChEBI" id="CHEBI:18420"/>
        <label>2</label>
    </ligand>
</feature>
<name>A0A840DB89_9MICO</name>
<dbReference type="InterPro" id="IPR050092">
    <property type="entry name" value="RNase_H"/>
</dbReference>
<dbReference type="GO" id="GO:0043137">
    <property type="term" value="P:DNA replication, removal of RNA primer"/>
    <property type="evidence" value="ECO:0007669"/>
    <property type="project" value="TreeGrafter"/>
</dbReference>
<evidence type="ECO:0000256" key="2">
    <source>
        <dbReference type="ARBA" id="ARBA00005300"/>
    </source>
</evidence>
<sequence>MMRIVAAADGSALGNPGPAGWAWVIDDSTWRSGGWAHGTNNQGELQAVLDLLESTAAVAAQLVIYCDSKYVIDSLTKWLPGWKRRGWRKADGSPVLNQELLKQLDSALAGRDVRFEWVKGHSGHRLNELADSKARAAAAAYQAGCGKVSGPGFATQTREAAAPTPTSTASTTSAADSIASLTAEVKRLEQELAAVKQRLQQLEAGDPNALF</sequence>
<comment type="catalytic activity">
    <reaction evidence="1 10">
        <text>Endonucleolytic cleavage to 5'-phosphomonoester.</text>
        <dbReference type="EC" id="3.1.26.4"/>
    </reaction>
</comment>
<keyword evidence="9 10" id="KW-0460">Magnesium</keyword>
<dbReference type="GO" id="GO:0005737">
    <property type="term" value="C:cytoplasm"/>
    <property type="evidence" value="ECO:0007669"/>
    <property type="project" value="UniProtKB-SubCell"/>
</dbReference>
<accession>A0A840DB89</accession>
<dbReference type="InterPro" id="IPR012337">
    <property type="entry name" value="RNaseH-like_sf"/>
</dbReference>
<dbReference type="GO" id="GO:0004523">
    <property type="term" value="F:RNA-DNA hybrid ribonuclease activity"/>
    <property type="evidence" value="ECO:0007669"/>
    <property type="project" value="UniProtKB-UniRule"/>
</dbReference>
<feature type="binding site" evidence="10">
    <location>
        <position position="44"/>
    </location>
    <ligand>
        <name>Mg(2+)</name>
        <dbReference type="ChEBI" id="CHEBI:18420"/>
        <label>1</label>
    </ligand>
</feature>
<gene>
    <name evidence="10" type="primary">rnhA</name>
    <name evidence="13" type="ORF">F5897_000047</name>
</gene>
<feature type="binding site" evidence="10">
    <location>
        <position position="131"/>
    </location>
    <ligand>
        <name>Mg(2+)</name>
        <dbReference type="ChEBI" id="CHEBI:18420"/>
        <label>2</label>
    </ligand>
</feature>
<evidence type="ECO:0000256" key="5">
    <source>
        <dbReference type="ARBA" id="ARBA00022722"/>
    </source>
</evidence>
<comment type="function">
    <text evidence="10">Endonuclease that specifically degrades the RNA of RNA-DNA hybrids.</text>
</comment>
<dbReference type="AlphaFoldDB" id="A0A840DB89"/>
<dbReference type="GO" id="GO:0000287">
    <property type="term" value="F:magnesium ion binding"/>
    <property type="evidence" value="ECO:0007669"/>
    <property type="project" value="UniProtKB-UniRule"/>
</dbReference>
<evidence type="ECO:0000313" key="13">
    <source>
        <dbReference type="EMBL" id="MBB4070771.1"/>
    </source>
</evidence>
<dbReference type="GO" id="GO:0003676">
    <property type="term" value="F:nucleic acid binding"/>
    <property type="evidence" value="ECO:0007669"/>
    <property type="project" value="InterPro"/>
</dbReference>